<evidence type="ECO:0000256" key="1">
    <source>
        <dbReference type="SAM" id="MobiDB-lite"/>
    </source>
</evidence>
<keyword evidence="3" id="KW-1185">Reference proteome</keyword>
<feature type="region of interest" description="Disordered" evidence="1">
    <location>
        <begin position="40"/>
        <end position="64"/>
    </location>
</feature>
<feature type="compositionally biased region" description="Basic and acidic residues" evidence="1">
    <location>
        <begin position="49"/>
        <end position="58"/>
    </location>
</feature>
<evidence type="ECO:0000313" key="3">
    <source>
        <dbReference type="Proteomes" id="UP000789405"/>
    </source>
</evidence>
<dbReference type="OrthoDB" id="3251871at2759"/>
<evidence type="ECO:0000313" key="2">
    <source>
        <dbReference type="EMBL" id="CAG8829486.1"/>
    </source>
</evidence>
<protein>
    <submittedName>
        <fullName evidence="2">25796_t:CDS:1</fullName>
    </submittedName>
</protein>
<dbReference type="Proteomes" id="UP000789405">
    <property type="component" value="Unassembled WGS sequence"/>
</dbReference>
<reference evidence="2" key="1">
    <citation type="submission" date="2021-06" db="EMBL/GenBank/DDBJ databases">
        <authorList>
            <person name="Kallberg Y."/>
            <person name="Tangrot J."/>
            <person name="Rosling A."/>
        </authorList>
    </citation>
    <scope>NUCLEOTIDE SEQUENCE</scope>
    <source>
        <strain evidence="2">MA453B</strain>
    </source>
</reference>
<name>A0A9N9KH04_9GLOM</name>
<dbReference type="AlphaFoldDB" id="A0A9N9KH04"/>
<sequence>WLRYMLLIKIFSAPKTSSRLVSSNFLPSINSLVRNKSNTYPAPFGNDNSKQDIAHDNQSKYSRY</sequence>
<proteinExistence type="predicted"/>
<dbReference type="EMBL" id="CAJVPY010073308">
    <property type="protein sequence ID" value="CAG8829486.1"/>
    <property type="molecule type" value="Genomic_DNA"/>
</dbReference>
<gene>
    <name evidence="2" type="ORF">DERYTH_LOCUS28695</name>
</gene>
<organism evidence="2 3">
    <name type="scientific">Dentiscutata erythropus</name>
    <dbReference type="NCBI Taxonomy" id="1348616"/>
    <lineage>
        <taxon>Eukaryota</taxon>
        <taxon>Fungi</taxon>
        <taxon>Fungi incertae sedis</taxon>
        <taxon>Mucoromycota</taxon>
        <taxon>Glomeromycotina</taxon>
        <taxon>Glomeromycetes</taxon>
        <taxon>Diversisporales</taxon>
        <taxon>Gigasporaceae</taxon>
        <taxon>Dentiscutata</taxon>
    </lineage>
</organism>
<comment type="caution">
    <text evidence="2">The sequence shown here is derived from an EMBL/GenBank/DDBJ whole genome shotgun (WGS) entry which is preliminary data.</text>
</comment>
<accession>A0A9N9KH04</accession>
<feature type="non-terminal residue" evidence="2">
    <location>
        <position position="1"/>
    </location>
</feature>